<keyword evidence="5" id="KW-0012">Acyltransferase</keyword>
<dbReference type="EMBL" id="CP104013">
    <property type="protein sequence ID" value="UYP45352.1"/>
    <property type="molecule type" value="Genomic_DNA"/>
</dbReference>
<keyword evidence="6" id="KW-1185">Reference proteome</keyword>
<feature type="binding site" evidence="3">
    <location>
        <position position="156"/>
    </location>
    <ligand>
        <name>Zn(2+)</name>
        <dbReference type="ChEBI" id="CHEBI:29105"/>
    </ligand>
</feature>
<feature type="binding site" evidence="3">
    <location>
        <position position="125"/>
    </location>
    <ligand>
        <name>Zn(2+)</name>
        <dbReference type="ChEBI" id="CHEBI:29105"/>
    </ligand>
</feature>
<dbReference type="Gene3D" id="3.40.50.1220">
    <property type="entry name" value="TPP-binding domain"/>
    <property type="match status" value="1"/>
</dbReference>
<dbReference type="CDD" id="cd01407">
    <property type="entry name" value="SIR2-fam"/>
    <property type="match status" value="1"/>
</dbReference>
<dbReference type="InterPro" id="IPR029035">
    <property type="entry name" value="DHS-like_NAD/FAD-binding_dom"/>
</dbReference>
<dbReference type="PANTHER" id="PTHR11085:SF4">
    <property type="entry name" value="NAD-DEPENDENT PROTEIN DEACYLASE"/>
    <property type="match status" value="1"/>
</dbReference>
<evidence type="ECO:0000256" key="2">
    <source>
        <dbReference type="ARBA" id="ARBA00023027"/>
    </source>
</evidence>
<feature type="active site" description="Proton acceptor" evidence="3">
    <location>
        <position position="114"/>
    </location>
</feature>
<keyword evidence="2" id="KW-0520">NAD</keyword>
<dbReference type="InterPro" id="IPR050134">
    <property type="entry name" value="NAD-dep_sirtuin_deacylases"/>
</dbReference>
<dbReference type="Gene3D" id="2.20.28.200">
    <property type="match status" value="1"/>
</dbReference>
<dbReference type="Proteomes" id="UP001208689">
    <property type="component" value="Chromosome"/>
</dbReference>
<accession>A0ABY6HSJ1</accession>
<dbReference type="InterPro" id="IPR003000">
    <property type="entry name" value="Sirtuin"/>
</dbReference>
<dbReference type="Pfam" id="PF02146">
    <property type="entry name" value="SIR2"/>
    <property type="match status" value="2"/>
</dbReference>
<reference evidence="5" key="1">
    <citation type="submission" date="2022-09" db="EMBL/GenBank/DDBJ databases">
        <title>Actin cytoskeleton and complex cell architecture in an #Asgard archaeon.</title>
        <authorList>
            <person name="Ponce Toledo R.I."/>
            <person name="Schleper C."/>
            <person name="Rodrigues Oliveira T."/>
            <person name="Wollweber F."/>
            <person name="Xu J."/>
            <person name="Rittmann S."/>
            <person name="Klingl A."/>
            <person name="Pilhofer M."/>
        </authorList>
    </citation>
    <scope>NUCLEOTIDE SEQUENCE</scope>
    <source>
        <strain evidence="5">B-35</strain>
    </source>
</reference>
<name>A0ABY6HSJ1_9ARCH</name>
<dbReference type="GO" id="GO:0034979">
    <property type="term" value="F:NAD-dependent protein lysine deacetylase activity"/>
    <property type="evidence" value="ECO:0007669"/>
    <property type="project" value="UniProtKB-EC"/>
</dbReference>
<evidence type="ECO:0000259" key="4">
    <source>
        <dbReference type="PROSITE" id="PS50305"/>
    </source>
</evidence>
<keyword evidence="3" id="KW-0862">Zinc</keyword>
<dbReference type="SUPFAM" id="SSF52467">
    <property type="entry name" value="DHS-like NAD/FAD-binding domain"/>
    <property type="match status" value="1"/>
</dbReference>
<evidence type="ECO:0000313" key="5">
    <source>
        <dbReference type="EMBL" id="UYP45352.1"/>
    </source>
</evidence>
<proteinExistence type="predicted"/>
<dbReference type="InterPro" id="IPR026590">
    <property type="entry name" value="Ssirtuin_cat_dom"/>
</dbReference>
<feature type="binding site" evidence="3">
    <location>
        <position position="159"/>
    </location>
    <ligand>
        <name>Zn(2+)</name>
        <dbReference type="ChEBI" id="CHEBI:29105"/>
    </ligand>
</feature>
<evidence type="ECO:0000256" key="1">
    <source>
        <dbReference type="ARBA" id="ARBA00022679"/>
    </source>
</evidence>
<protein>
    <submittedName>
        <fullName evidence="5">NAD-dependent protein deacylase 2</fullName>
        <ecNumber evidence="5">2.3.1.286</ecNumber>
    </submittedName>
</protein>
<feature type="domain" description="Deacetylase sirtuin-type" evidence="4">
    <location>
        <begin position="3"/>
        <end position="253"/>
    </location>
</feature>
<feature type="binding site" evidence="3">
    <location>
        <position position="122"/>
    </location>
    <ligand>
        <name>Zn(2+)</name>
        <dbReference type="ChEBI" id="CHEBI:29105"/>
    </ligand>
</feature>
<keyword evidence="3" id="KW-0479">Metal-binding</keyword>
<sequence length="253" mass="27943">MSPTKQDLSYEERIQLAVKWIQNSQHLVVFTGAGISTESGIPDYRGPDGVWTRRDKGLPPLKMKMTMDQVQPNSGHEAIVELQNRGLLKFLISQNVDGLHLRSGISSEIIAELHGNRHLMRCLTCDRQHPKDYLWDSTKWGNGYRTSPIRDNQPGCPACGGRLISSVVNFGDPMPQKEMDLAQHHSMAADVLIVIGSSLAVMPAASFPLIAKENGSKLIIINHQETMYDSEADLCFHESAGATLQAILSAINE</sequence>
<dbReference type="PANTHER" id="PTHR11085">
    <property type="entry name" value="NAD-DEPENDENT PROTEIN DEACYLASE SIRTUIN-5, MITOCHONDRIAL-RELATED"/>
    <property type="match status" value="1"/>
</dbReference>
<gene>
    <name evidence="5" type="ORF">NEF87_001637</name>
</gene>
<dbReference type="EC" id="2.3.1.286" evidence="5"/>
<organism evidence="5 6">
    <name type="scientific">Candidatus Lokiarchaeum ossiferum</name>
    <dbReference type="NCBI Taxonomy" id="2951803"/>
    <lineage>
        <taxon>Archaea</taxon>
        <taxon>Promethearchaeati</taxon>
        <taxon>Promethearchaeota</taxon>
        <taxon>Promethearchaeia</taxon>
        <taxon>Promethearchaeales</taxon>
        <taxon>Promethearchaeaceae</taxon>
        <taxon>Candidatus Lokiarchaeum</taxon>
    </lineage>
</organism>
<keyword evidence="1 5" id="KW-0808">Transferase</keyword>
<evidence type="ECO:0000256" key="3">
    <source>
        <dbReference type="PROSITE-ProRule" id="PRU00236"/>
    </source>
</evidence>
<evidence type="ECO:0000313" key="6">
    <source>
        <dbReference type="Proteomes" id="UP001208689"/>
    </source>
</evidence>
<dbReference type="PROSITE" id="PS50305">
    <property type="entry name" value="SIRTUIN"/>
    <property type="match status" value="1"/>
</dbReference>